<gene>
    <name evidence="1" type="ORF">O7A05_08590</name>
</gene>
<sequence length="73" mass="8054">MDDEGQAARRWRPVSFEWEFSGTNTGAWGDGTAATGKKFSFTGASMFSITHGKIATQSDYYDALGFYKQLGLM</sequence>
<evidence type="ECO:0000313" key="1">
    <source>
        <dbReference type="EMBL" id="MEI9402218.1"/>
    </source>
</evidence>
<dbReference type="InterPro" id="IPR032710">
    <property type="entry name" value="NTF2-like_dom_sf"/>
</dbReference>
<comment type="caution">
    <text evidence="1">The sequence shown here is derived from an EMBL/GenBank/DDBJ whole genome shotgun (WGS) entry which is preliminary data.</text>
</comment>
<dbReference type="EMBL" id="JAPYKO010000004">
    <property type="protein sequence ID" value="MEI9402218.1"/>
    <property type="molecule type" value="Genomic_DNA"/>
</dbReference>
<dbReference type="Pfam" id="PF07366">
    <property type="entry name" value="SnoaL"/>
    <property type="match status" value="1"/>
</dbReference>
<keyword evidence="2" id="KW-1185">Reference proteome</keyword>
<dbReference type="SUPFAM" id="SSF54427">
    <property type="entry name" value="NTF2-like"/>
    <property type="match status" value="1"/>
</dbReference>
<dbReference type="RefSeq" id="WP_337092797.1">
    <property type="nucleotide sequence ID" value="NZ_JAPYKO010000004.1"/>
</dbReference>
<organism evidence="1 2">
    <name type="scientific">Mesorhizobium argentiipisi</name>
    <dbReference type="NCBI Taxonomy" id="3015175"/>
    <lineage>
        <taxon>Bacteria</taxon>
        <taxon>Pseudomonadati</taxon>
        <taxon>Pseudomonadota</taxon>
        <taxon>Alphaproteobacteria</taxon>
        <taxon>Hyphomicrobiales</taxon>
        <taxon>Phyllobacteriaceae</taxon>
        <taxon>Mesorhizobium</taxon>
    </lineage>
</organism>
<name>A0ABU8KAI9_9HYPH</name>
<dbReference type="InterPro" id="IPR009959">
    <property type="entry name" value="Cyclase_SnoaL-like"/>
</dbReference>
<dbReference type="Proteomes" id="UP001366503">
    <property type="component" value="Unassembled WGS sequence"/>
</dbReference>
<dbReference type="Gene3D" id="3.10.450.50">
    <property type="match status" value="1"/>
</dbReference>
<reference evidence="1 2" key="1">
    <citation type="submission" date="2022-12" db="EMBL/GenBank/DDBJ databases">
        <authorList>
            <person name="Muema E."/>
        </authorList>
    </citation>
    <scope>NUCLEOTIDE SEQUENCE [LARGE SCALE GENOMIC DNA]</scope>
    <source>
        <strain evidence="2">1330</strain>
    </source>
</reference>
<accession>A0ABU8KAI9</accession>
<protein>
    <submittedName>
        <fullName evidence="1">Ester cyclase</fullName>
    </submittedName>
</protein>
<proteinExistence type="predicted"/>
<evidence type="ECO:0000313" key="2">
    <source>
        <dbReference type="Proteomes" id="UP001366503"/>
    </source>
</evidence>